<comment type="caution">
    <text evidence="2">The sequence shown here is derived from an EMBL/GenBank/DDBJ whole genome shotgun (WGS) entry which is preliminary data.</text>
</comment>
<organism evidence="2 3">
    <name type="scientific">Rhodofomes roseus</name>
    <dbReference type="NCBI Taxonomy" id="34475"/>
    <lineage>
        <taxon>Eukaryota</taxon>
        <taxon>Fungi</taxon>
        <taxon>Dikarya</taxon>
        <taxon>Basidiomycota</taxon>
        <taxon>Agaricomycotina</taxon>
        <taxon>Agaricomycetes</taxon>
        <taxon>Polyporales</taxon>
        <taxon>Rhodofomes</taxon>
    </lineage>
</organism>
<feature type="region of interest" description="Disordered" evidence="1">
    <location>
        <begin position="1"/>
        <end position="22"/>
    </location>
</feature>
<feature type="region of interest" description="Disordered" evidence="1">
    <location>
        <begin position="80"/>
        <end position="103"/>
    </location>
</feature>
<dbReference type="EMBL" id="SEKV01000281">
    <property type="protein sequence ID" value="TFY59906.1"/>
    <property type="molecule type" value="Genomic_DNA"/>
</dbReference>
<proteinExistence type="predicted"/>
<dbReference type="Proteomes" id="UP000298390">
    <property type="component" value="Unassembled WGS sequence"/>
</dbReference>
<gene>
    <name evidence="2" type="ORF">EVJ58_g5485</name>
</gene>
<evidence type="ECO:0000313" key="2">
    <source>
        <dbReference type="EMBL" id="TFY59906.1"/>
    </source>
</evidence>
<dbReference type="AlphaFoldDB" id="A0A4Y9YBG7"/>
<evidence type="ECO:0000313" key="3">
    <source>
        <dbReference type="Proteomes" id="UP000298390"/>
    </source>
</evidence>
<reference evidence="2 3" key="1">
    <citation type="submission" date="2019-01" db="EMBL/GenBank/DDBJ databases">
        <title>Genome sequencing of the rare red list fungi Fomitopsis rosea.</title>
        <authorList>
            <person name="Buettner E."/>
            <person name="Kellner H."/>
        </authorList>
    </citation>
    <scope>NUCLEOTIDE SEQUENCE [LARGE SCALE GENOMIC DNA]</scope>
    <source>
        <strain evidence="2 3">DSM 105464</strain>
    </source>
</reference>
<dbReference type="STRING" id="34475.A0A4Y9YBG7"/>
<protein>
    <submittedName>
        <fullName evidence="2">Uncharacterized protein</fullName>
    </submittedName>
</protein>
<sequence>MMSTPAQPTFSTRAAGKARASDVGIRSRMTQVQAQVQVAQRRAALAVRQPTTVSPHQLHRRSPSASAVLDFCPSEYRETTASQQRGELAGPVSKPNVKGRPSDVDLRHGTMYVNWVQKAVLARLSHIPLMDVPPEEESEYRGMYNVLWTHIAEMEPLLPLYACWMAEDTIKQLVTAVGPSPYPRFLCVLMWYRQNAVVKQQKLYLASESPRCIIDLQTVTLFTRQIEKLKEAIAERQRAMQRQAAEHGQK</sequence>
<name>A0A4Y9YBG7_9APHY</name>
<feature type="compositionally biased region" description="Polar residues" evidence="1">
    <location>
        <begin position="1"/>
        <end position="12"/>
    </location>
</feature>
<accession>A0A4Y9YBG7</accession>
<evidence type="ECO:0000256" key="1">
    <source>
        <dbReference type="SAM" id="MobiDB-lite"/>
    </source>
</evidence>